<evidence type="ECO:0000313" key="1">
    <source>
        <dbReference type="EMBL" id="KAF9650353.1"/>
    </source>
</evidence>
<dbReference type="Proteomes" id="UP000886501">
    <property type="component" value="Unassembled WGS sequence"/>
</dbReference>
<keyword evidence="2" id="KW-1185">Reference proteome</keyword>
<gene>
    <name evidence="1" type="ORF">BDM02DRAFT_1465740</name>
</gene>
<protein>
    <submittedName>
        <fullName evidence="1">Uncharacterized protein</fullName>
    </submittedName>
</protein>
<proteinExistence type="predicted"/>
<name>A0ACB6ZLS0_THEGA</name>
<sequence>MVDRSSFSCLFSLPRIPRSLPFLLSYPRDSRVVLSTTGSVTTKAKSPPSRTPRQTAQMDSQASFLPAGYPTYSNAGGWEGTWPQESYPHTNTQGPYQYSPTQGSVRCRSPVSVKTMNNSHCQLQPLHEGTVPTSDHSSTFNQNTTQGYSHSFDAHNITVHPMYPIQGGLAANVYDNTVLGAYDPSLPQSFSNDPEFPLLSQEDLRVVVPQPPYECGNNQREWDQKPSILFSTGGHPGVRLFDAANGTFSGIDDRDGFPFNANCRGVTIRIHVGS</sequence>
<reference evidence="1" key="1">
    <citation type="submission" date="2019-10" db="EMBL/GenBank/DDBJ databases">
        <authorList>
            <consortium name="DOE Joint Genome Institute"/>
            <person name="Kuo A."/>
            <person name="Miyauchi S."/>
            <person name="Kiss E."/>
            <person name="Drula E."/>
            <person name="Kohler A."/>
            <person name="Sanchez-Garcia M."/>
            <person name="Andreopoulos B."/>
            <person name="Barry K.W."/>
            <person name="Bonito G."/>
            <person name="Buee M."/>
            <person name="Carver A."/>
            <person name="Chen C."/>
            <person name="Cichocki N."/>
            <person name="Clum A."/>
            <person name="Culley D."/>
            <person name="Crous P.W."/>
            <person name="Fauchery L."/>
            <person name="Girlanda M."/>
            <person name="Hayes R."/>
            <person name="Keri Z."/>
            <person name="Labutti K."/>
            <person name="Lipzen A."/>
            <person name="Lombard V."/>
            <person name="Magnuson J."/>
            <person name="Maillard F."/>
            <person name="Morin E."/>
            <person name="Murat C."/>
            <person name="Nolan M."/>
            <person name="Ohm R."/>
            <person name="Pangilinan J."/>
            <person name="Pereira M."/>
            <person name="Perotto S."/>
            <person name="Peter M."/>
            <person name="Riley R."/>
            <person name="Sitrit Y."/>
            <person name="Stielow B."/>
            <person name="Szollosi G."/>
            <person name="Zifcakova L."/>
            <person name="Stursova M."/>
            <person name="Spatafora J.W."/>
            <person name="Tedersoo L."/>
            <person name="Vaario L.-M."/>
            <person name="Yamada A."/>
            <person name="Yan M."/>
            <person name="Wang P."/>
            <person name="Xu J."/>
            <person name="Bruns T."/>
            <person name="Baldrian P."/>
            <person name="Vilgalys R."/>
            <person name="Henrissat B."/>
            <person name="Grigoriev I.V."/>
            <person name="Hibbett D."/>
            <person name="Nagy L.G."/>
            <person name="Martin F.M."/>
        </authorList>
    </citation>
    <scope>NUCLEOTIDE SEQUENCE</scope>
    <source>
        <strain evidence="1">P2</strain>
    </source>
</reference>
<evidence type="ECO:0000313" key="2">
    <source>
        <dbReference type="Proteomes" id="UP000886501"/>
    </source>
</evidence>
<accession>A0ACB6ZLS0</accession>
<comment type="caution">
    <text evidence="1">The sequence shown here is derived from an EMBL/GenBank/DDBJ whole genome shotgun (WGS) entry which is preliminary data.</text>
</comment>
<dbReference type="EMBL" id="MU117986">
    <property type="protein sequence ID" value="KAF9650353.1"/>
    <property type="molecule type" value="Genomic_DNA"/>
</dbReference>
<organism evidence="1 2">
    <name type="scientific">Thelephora ganbajun</name>
    <name type="common">Ganba fungus</name>
    <dbReference type="NCBI Taxonomy" id="370292"/>
    <lineage>
        <taxon>Eukaryota</taxon>
        <taxon>Fungi</taxon>
        <taxon>Dikarya</taxon>
        <taxon>Basidiomycota</taxon>
        <taxon>Agaricomycotina</taxon>
        <taxon>Agaricomycetes</taxon>
        <taxon>Thelephorales</taxon>
        <taxon>Thelephoraceae</taxon>
        <taxon>Thelephora</taxon>
    </lineage>
</organism>
<reference evidence="1" key="2">
    <citation type="journal article" date="2020" name="Nat. Commun.">
        <title>Large-scale genome sequencing of mycorrhizal fungi provides insights into the early evolution of symbiotic traits.</title>
        <authorList>
            <person name="Miyauchi S."/>
            <person name="Kiss E."/>
            <person name="Kuo A."/>
            <person name="Drula E."/>
            <person name="Kohler A."/>
            <person name="Sanchez-Garcia M."/>
            <person name="Morin E."/>
            <person name="Andreopoulos B."/>
            <person name="Barry K.W."/>
            <person name="Bonito G."/>
            <person name="Buee M."/>
            <person name="Carver A."/>
            <person name="Chen C."/>
            <person name="Cichocki N."/>
            <person name="Clum A."/>
            <person name="Culley D."/>
            <person name="Crous P.W."/>
            <person name="Fauchery L."/>
            <person name="Girlanda M."/>
            <person name="Hayes R.D."/>
            <person name="Keri Z."/>
            <person name="LaButti K."/>
            <person name="Lipzen A."/>
            <person name="Lombard V."/>
            <person name="Magnuson J."/>
            <person name="Maillard F."/>
            <person name="Murat C."/>
            <person name="Nolan M."/>
            <person name="Ohm R.A."/>
            <person name="Pangilinan J."/>
            <person name="Pereira M.F."/>
            <person name="Perotto S."/>
            <person name="Peter M."/>
            <person name="Pfister S."/>
            <person name="Riley R."/>
            <person name="Sitrit Y."/>
            <person name="Stielow J.B."/>
            <person name="Szollosi G."/>
            <person name="Zifcakova L."/>
            <person name="Stursova M."/>
            <person name="Spatafora J.W."/>
            <person name="Tedersoo L."/>
            <person name="Vaario L.M."/>
            <person name="Yamada A."/>
            <person name="Yan M."/>
            <person name="Wang P."/>
            <person name="Xu J."/>
            <person name="Bruns T."/>
            <person name="Baldrian P."/>
            <person name="Vilgalys R."/>
            <person name="Dunand C."/>
            <person name="Henrissat B."/>
            <person name="Grigoriev I.V."/>
            <person name="Hibbett D."/>
            <person name="Nagy L.G."/>
            <person name="Martin F.M."/>
        </authorList>
    </citation>
    <scope>NUCLEOTIDE SEQUENCE</scope>
    <source>
        <strain evidence="1">P2</strain>
    </source>
</reference>